<keyword evidence="8" id="KW-1185">Reference proteome</keyword>
<accession>A0A9W9NAT5</accession>
<keyword evidence="2" id="KW-0227">DNA damage</keyword>
<feature type="region of interest" description="Disordered" evidence="5">
    <location>
        <begin position="180"/>
        <end position="277"/>
    </location>
</feature>
<feature type="compositionally biased region" description="Polar residues" evidence="5">
    <location>
        <begin position="490"/>
        <end position="510"/>
    </location>
</feature>
<comment type="subcellular location">
    <subcellularLocation>
        <location evidence="1">Nucleus</location>
    </subcellularLocation>
</comment>
<evidence type="ECO:0000256" key="5">
    <source>
        <dbReference type="SAM" id="MobiDB-lite"/>
    </source>
</evidence>
<dbReference type="Pfam" id="PF08573">
    <property type="entry name" value="SAE2"/>
    <property type="match status" value="1"/>
</dbReference>
<keyword evidence="3" id="KW-0539">Nucleus</keyword>
<dbReference type="GeneID" id="83177235"/>
<feature type="domain" description="DNA endonuclease activator Ctp1 C-terminal" evidence="6">
    <location>
        <begin position="546"/>
        <end position="659"/>
    </location>
</feature>
<evidence type="ECO:0000256" key="4">
    <source>
        <dbReference type="SAM" id="Coils"/>
    </source>
</evidence>
<dbReference type="AlphaFoldDB" id="A0A9W9NAT5"/>
<proteinExistence type="predicted"/>
<dbReference type="Proteomes" id="UP001150904">
    <property type="component" value="Unassembled WGS sequence"/>
</dbReference>
<feature type="region of interest" description="Disordered" evidence="5">
    <location>
        <begin position="331"/>
        <end position="378"/>
    </location>
</feature>
<gene>
    <name evidence="7" type="ORF">N7498_002872</name>
</gene>
<evidence type="ECO:0000313" key="7">
    <source>
        <dbReference type="EMBL" id="KAJ5216465.1"/>
    </source>
</evidence>
<dbReference type="EMBL" id="JAPQKR010000005">
    <property type="protein sequence ID" value="KAJ5216465.1"/>
    <property type="molecule type" value="Genomic_DNA"/>
</dbReference>
<reference evidence="7" key="2">
    <citation type="journal article" date="2023" name="IMA Fungus">
        <title>Comparative genomic study of the Penicillium genus elucidates a diverse pangenome and 15 lateral gene transfer events.</title>
        <authorList>
            <person name="Petersen C."/>
            <person name="Sorensen T."/>
            <person name="Nielsen M.R."/>
            <person name="Sondergaard T.E."/>
            <person name="Sorensen J.L."/>
            <person name="Fitzpatrick D.A."/>
            <person name="Frisvad J.C."/>
            <person name="Nielsen K.L."/>
        </authorList>
    </citation>
    <scope>NUCLEOTIDE SEQUENCE</scope>
    <source>
        <strain evidence="7">IBT 15544</strain>
    </source>
</reference>
<dbReference type="GO" id="GO:0006281">
    <property type="term" value="P:DNA repair"/>
    <property type="evidence" value="ECO:0007669"/>
    <property type="project" value="InterPro"/>
</dbReference>
<protein>
    <submittedName>
        <fullName evidence="7">DNA repair protein Sae2/CtIP</fullName>
    </submittedName>
</protein>
<feature type="compositionally biased region" description="Basic and acidic residues" evidence="5">
    <location>
        <begin position="658"/>
        <end position="669"/>
    </location>
</feature>
<dbReference type="GO" id="GO:0005634">
    <property type="term" value="C:nucleus"/>
    <property type="evidence" value="ECO:0007669"/>
    <property type="project" value="UniProtKB-SubCell"/>
</dbReference>
<sequence length="694" mass="78210">MEILKELHASISEACDASFDNAYAKLESQLAIREANLRKAEEDGSAAREARETAEHRIQELQNQISVLQEEIKRYEVDPKDLEFPVAFANLQDEFAPENLWNNHHNKKDQLQEILDHKYTTLYTSLQTFSKSWTSLKAKVLQHKKKLRCWERLLERDEFTCFLPNGESVTFRKVPNVGFSDTAKSTAPISEAAPPSEREATQDSVAGTSFTEPVQNEDCPTNVKPMVKIEEGSQSVNRPNPPEPGRATRNPPSSESSSDIIPPLPHLQSRKRKRVVAASHDHLMETAPKRPVLVKNEPASSSPLHHSAFSLGQHLPSTQDLDEIGDTVQTPTKRNAHREVHWEDSGMENEPSGTGTQQTQSDRPFQQSSILRSVDGNARTDKFYRQELGMKKQKLTNHRAVFSMAEDCDAEEDGSYSKRHLPKSTPATPHTRPPQSKGDGKTTQSRLQGLLEGSLPSKSPLESAKNLHGPGNSQDSIRNAAARRHRLATESLSSRNQSGDSATETDSQNFPEVRPEDEPYRSLPLSRLTLEHFKINPTRNQGLDYAYDSVVRKKDDRKCISGCTRPGCCGDRFRAMARLGGLPANNSTEQTEEDQRALEEYVGEDQHLLDGLSGQDRDNLLVEARARTLANQYGRHRHTHQRAQSPPGFWRTDMPDTQEMKSDREAAQRLERGKVEERYREAMRPGGLWTWADE</sequence>
<dbReference type="InterPro" id="IPR013882">
    <property type="entry name" value="Ctp1_C"/>
</dbReference>
<dbReference type="RefSeq" id="XP_058312278.1">
    <property type="nucleotide sequence ID" value="XM_058449934.1"/>
</dbReference>
<evidence type="ECO:0000256" key="2">
    <source>
        <dbReference type="ARBA" id="ARBA00022763"/>
    </source>
</evidence>
<feature type="region of interest" description="Disordered" evidence="5">
    <location>
        <begin position="413"/>
        <end position="521"/>
    </location>
</feature>
<comment type="caution">
    <text evidence="7">The sequence shown here is derived from an EMBL/GenBank/DDBJ whole genome shotgun (WGS) entry which is preliminary data.</text>
</comment>
<name>A0A9W9NAT5_9EURO</name>
<feature type="compositionally biased region" description="Polar residues" evidence="5">
    <location>
        <begin position="351"/>
        <end position="371"/>
    </location>
</feature>
<keyword evidence="4" id="KW-0175">Coiled coil</keyword>
<feature type="region of interest" description="Disordered" evidence="5">
    <location>
        <begin position="634"/>
        <end position="669"/>
    </location>
</feature>
<organism evidence="7 8">
    <name type="scientific">Penicillium cinerascens</name>
    <dbReference type="NCBI Taxonomy" id="70096"/>
    <lineage>
        <taxon>Eukaryota</taxon>
        <taxon>Fungi</taxon>
        <taxon>Dikarya</taxon>
        <taxon>Ascomycota</taxon>
        <taxon>Pezizomycotina</taxon>
        <taxon>Eurotiomycetes</taxon>
        <taxon>Eurotiomycetidae</taxon>
        <taxon>Eurotiales</taxon>
        <taxon>Aspergillaceae</taxon>
        <taxon>Penicillium</taxon>
    </lineage>
</organism>
<feature type="compositionally biased region" description="Polar residues" evidence="5">
    <location>
        <begin position="202"/>
        <end position="214"/>
    </location>
</feature>
<evidence type="ECO:0000256" key="3">
    <source>
        <dbReference type="ARBA" id="ARBA00023242"/>
    </source>
</evidence>
<feature type="coiled-coil region" evidence="4">
    <location>
        <begin position="23"/>
        <end position="78"/>
    </location>
</feature>
<reference evidence="7" key="1">
    <citation type="submission" date="2022-12" db="EMBL/GenBank/DDBJ databases">
        <authorList>
            <person name="Petersen C."/>
        </authorList>
    </citation>
    <scope>NUCLEOTIDE SEQUENCE</scope>
    <source>
        <strain evidence="7">IBT 15544</strain>
    </source>
</reference>
<evidence type="ECO:0000313" key="8">
    <source>
        <dbReference type="Proteomes" id="UP001150904"/>
    </source>
</evidence>
<feature type="compositionally biased region" description="Low complexity" evidence="5">
    <location>
        <begin position="251"/>
        <end position="261"/>
    </location>
</feature>
<evidence type="ECO:0000259" key="6">
    <source>
        <dbReference type="Pfam" id="PF08573"/>
    </source>
</evidence>
<evidence type="ECO:0000256" key="1">
    <source>
        <dbReference type="ARBA" id="ARBA00004123"/>
    </source>
</evidence>
<dbReference type="OrthoDB" id="5801062at2759"/>